<dbReference type="CDD" id="cd06849">
    <property type="entry name" value="lipoyl_domain"/>
    <property type="match status" value="1"/>
</dbReference>
<dbReference type="OrthoDB" id="9805770at2"/>
<comment type="similarity">
    <text evidence="2 6">Belongs to the 2-oxoacid dehydrogenase family.</text>
</comment>
<keyword evidence="3 6" id="KW-0808">Transferase</keyword>
<evidence type="ECO:0000313" key="11">
    <source>
        <dbReference type="Proteomes" id="UP000433071"/>
    </source>
</evidence>
<keyword evidence="4 6" id="KW-0450">Lipoyl</keyword>
<dbReference type="SUPFAM" id="SSF47005">
    <property type="entry name" value="Peripheral subunit-binding domain of 2-oxo acid dehydrogenase complex"/>
    <property type="match status" value="1"/>
</dbReference>
<dbReference type="SUPFAM" id="SSF52777">
    <property type="entry name" value="CoA-dependent acyltransferases"/>
    <property type="match status" value="1"/>
</dbReference>
<dbReference type="Proteomes" id="UP000433071">
    <property type="component" value="Unassembled WGS sequence"/>
</dbReference>
<dbReference type="InterPro" id="IPR001078">
    <property type="entry name" value="2-oxoacid_DH_actylTfrase"/>
</dbReference>
<comment type="caution">
    <text evidence="10">The sequence shown here is derived from an EMBL/GenBank/DDBJ whole genome shotgun (WGS) entry which is preliminary data.</text>
</comment>
<feature type="region of interest" description="Disordered" evidence="7">
    <location>
        <begin position="279"/>
        <end position="310"/>
    </location>
</feature>
<keyword evidence="5 6" id="KW-0012">Acyltransferase</keyword>
<accession>A0A6I3M8L6</accession>
<evidence type="ECO:0000313" key="10">
    <source>
        <dbReference type="EMBL" id="MTH69321.1"/>
    </source>
</evidence>
<feature type="domain" description="Lipoyl-binding" evidence="8">
    <location>
        <begin position="7"/>
        <end position="82"/>
    </location>
</feature>
<evidence type="ECO:0000259" key="8">
    <source>
        <dbReference type="PROSITE" id="PS50968"/>
    </source>
</evidence>
<dbReference type="PROSITE" id="PS51826">
    <property type="entry name" value="PSBD"/>
    <property type="match status" value="1"/>
</dbReference>
<evidence type="ECO:0000256" key="5">
    <source>
        <dbReference type="ARBA" id="ARBA00023315"/>
    </source>
</evidence>
<evidence type="ECO:0000256" key="2">
    <source>
        <dbReference type="ARBA" id="ARBA00007317"/>
    </source>
</evidence>
<dbReference type="InterPro" id="IPR004167">
    <property type="entry name" value="PSBD"/>
</dbReference>
<dbReference type="SUPFAM" id="SSF51230">
    <property type="entry name" value="Single hybrid motif"/>
    <property type="match status" value="1"/>
</dbReference>
<dbReference type="InterPro" id="IPR011053">
    <property type="entry name" value="Single_hybrid_motif"/>
</dbReference>
<dbReference type="EMBL" id="WMLB01000026">
    <property type="protein sequence ID" value="MTH69321.1"/>
    <property type="molecule type" value="Genomic_DNA"/>
</dbReference>
<protein>
    <recommendedName>
        <fullName evidence="6">Dihydrolipoamide acetyltransferase component of pyruvate dehydrogenase complex</fullName>
        <ecNumber evidence="6">2.3.1.-</ecNumber>
    </recommendedName>
</protein>
<dbReference type="PANTHER" id="PTHR43178">
    <property type="entry name" value="DIHYDROLIPOAMIDE ACETYLTRANSFERASE COMPONENT OF PYRUVATE DEHYDROGENASE COMPLEX"/>
    <property type="match status" value="1"/>
</dbReference>
<keyword evidence="11" id="KW-1185">Reference proteome</keyword>
<comment type="cofactor">
    <cofactor evidence="1 6">
        <name>(R)-lipoate</name>
        <dbReference type="ChEBI" id="CHEBI:83088"/>
    </cofactor>
</comment>
<dbReference type="Pfam" id="PF00198">
    <property type="entry name" value="2-oxoacid_dh"/>
    <property type="match status" value="1"/>
</dbReference>
<dbReference type="Gene3D" id="2.40.50.100">
    <property type="match status" value="1"/>
</dbReference>
<reference evidence="10 11" key="1">
    <citation type="submission" date="2019-11" db="EMBL/GenBank/DDBJ databases">
        <title>Agromyces kandeliae sp. nov., isolated from mangrove soil.</title>
        <authorList>
            <person name="Wang R."/>
        </authorList>
    </citation>
    <scope>NUCLEOTIDE SEQUENCE [LARGE SCALE GENOMIC DNA]</scope>
    <source>
        <strain evidence="10 11">JCM 11433</strain>
    </source>
</reference>
<feature type="region of interest" description="Disordered" evidence="7">
    <location>
        <begin position="145"/>
        <end position="204"/>
    </location>
</feature>
<dbReference type="AlphaFoldDB" id="A0A6I3M8L6"/>
<dbReference type="InterPro" id="IPR050743">
    <property type="entry name" value="2-oxoacid_DH_E2_comp"/>
</dbReference>
<dbReference type="PROSITE" id="PS00189">
    <property type="entry name" value="LIPOYL"/>
    <property type="match status" value="1"/>
</dbReference>
<evidence type="ECO:0000259" key="9">
    <source>
        <dbReference type="PROSITE" id="PS51826"/>
    </source>
</evidence>
<gene>
    <name evidence="10" type="ORF">GJ743_13175</name>
</gene>
<dbReference type="GO" id="GO:0005737">
    <property type="term" value="C:cytoplasm"/>
    <property type="evidence" value="ECO:0007669"/>
    <property type="project" value="TreeGrafter"/>
</dbReference>
<evidence type="ECO:0000256" key="3">
    <source>
        <dbReference type="ARBA" id="ARBA00022679"/>
    </source>
</evidence>
<dbReference type="Gene3D" id="4.10.320.10">
    <property type="entry name" value="E3-binding domain"/>
    <property type="match status" value="1"/>
</dbReference>
<dbReference type="Pfam" id="PF00364">
    <property type="entry name" value="Biotin_lipoyl"/>
    <property type="match status" value="1"/>
</dbReference>
<dbReference type="EC" id="2.3.1.-" evidence="6"/>
<organism evidence="10 11">
    <name type="scientific">Agromyces bracchium</name>
    <dbReference type="NCBI Taxonomy" id="88376"/>
    <lineage>
        <taxon>Bacteria</taxon>
        <taxon>Bacillati</taxon>
        <taxon>Actinomycetota</taxon>
        <taxon>Actinomycetes</taxon>
        <taxon>Micrococcales</taxon>
        <taxon>Microbacteriaceae</taxon>
        <taxon>Agromyces</taxon>
    </lineage>
</organism>
<feature type="compositionally biased region" description="Low complexity" evidence="7">
    <location>
        <begin position="280"/>
        <end position="303"/>
    </location>
</feature>
<dbReference type="Pfam" id="PF02817">
    <property type="entry name" value="E3_binding"/>
    <property type="match status" value="1"/>
</dbReference>
<dbReference type="PANTHER" id="PTHR43178:SF5">
    <property type="entry name" value="LIPOAMIDE ACYLTRANSFERASE COMPONENT OF BRANCHED-CHAIN ALPHA-KETO ACID DEHYDROGENASE COMPLEX, MITOCHONDRIAL"/>
    <property type="match status" value="1"/>
</dbReference>
<proteinExistence type="inferred from homology"/>
<dbReference type="PROSITE" id="PS50968">
    <property type="entry name" value="BIOTINYL_LIPOYL"/>
    <property type="match status" value="1"/>
</dbReference>
<dbReference type="GO" id="GO:0031405">
    <property type="term" value="F:lipoic acid binding"/>
    <property type="evidence" value="ECO:0007669"/>
    <property type="project" value="TreeGrafter"/>
</dbReference>
<evidence type="ECO:0000256" key="1">
    <source>
        <dbReference type="ARBA" id="ARBA00001938"/>
    </source>
</evidence>
<dbReference type="InterPro" id="IPR023213">
    <property type="entry name" value="CAT-like_dom_sf"/>
</dbReference>
<evidence type="ECO:0000256" key="4">
    <source>
        <dbReference type="ARBA" id="ARBA00022823"/>
    </source>
</evidence>
<dbReference type="InterPro" id="IPR003016">
    <property type="entry name" value="2-oxoA_DH_lipoyl-BS"/>
</dbReference>
<name>A0A6I3M8L6_9MICO</name>
<evidence type="ECO:0000256" key="7">
    <source>
        <dbReference type="SAM" id="MobiDB-lite"/>
    </source>
</evidence>
<dbReference type="Gene3D" id="3.30.559.10">
    <property type="entry name" value="Chloramphenicol acetyltransferase-like domain"/>
    <property type="match status" value="1"/>
</dbReference>
<dbReference type="InterPro" id="IPR036625">
    <property type="entry name" value="E3-bd_dom_sf"/>
</dbReference>
<dbReference type="GO" id="GO:0016407">
    <property type="term" value="F:acetyltransferase activity"/>
    <property type="evidence" value="ECO:0007669"/>
    <property type="project" value="TreeGrafter"/>
</dbReference>
<sequence length="534" mass="55092">MGPRMSAREFILPDLGEGLTEAEVVAWLVAPGDEVSVDQPVVELESAKSVVQLPTPFAGVVESLGGEVGQVLHAGQVLMRLAPIGAEVDAASAGETTDAAAPAAAVGVASPAHAEPVAAEPGIAVPTEAASEESGAVLIGYGTRTSAATARSASAPSRFGRRRSDGETPEASEPASSTTGPDAPSDASAPGTGRAMDETAETEGLGHDDETRALAEAHAAHTLEHGRHSPVISPIVRRLAREHGFDASELLGSGPDGLVVRADVEAFITELDEARAGRGTAPAMPSVSSVAATPSAPAAPAAPRAGEQRVPLDRMQRAAAAHFTRSRREIPEATVWMDVDATELLAARRQLNAATGEKFGITALVARFAIAGLRRHPSLNASFDADRNELVLHSGINLGLAAQTPRGLLVPVVHGVERMSLRELRDAIEARTDQASTGAFPPDALTGGTFTLNNYGTLGVDGSAAIINHPEAAMLGIGRLVERPWVVDGAIAVRSVTELTISFDHRVCDGAEAAAFLTFIAGCIERPISLLADL</sequence>
<feature type="domain" description="Peripheral subunit-binding (PSBD)" evidence="9">
    <location>
        <begin position="231"/>
        <end position="268"/>
    </location>
</feature>
<dbReference type="InterPro" id="IPR000089">
    <property type="entry name" value="Biotin_lipoyl"/>
</dbReference>
<evidence type="ECO:0000256" key="6">
    <source>
        <dbReference type="RuleBase" id="RU003423"/>
    </source>
</evidence>
<feature type="compositionally biased region" description="Low complexity" evidence="7">
    <location>
        <begin position="145"/>
        <end position="158"/>
    </location>
</feature>